<evidence type="ECO:0000313" key="6">
    <source>
        <dbReference type="Proteomes" id="UP000652761"/>
    </source>
</evidence>
<sequence>MKSLVFISLFLQLLSSASPALVIHRREFPDSFLFGTSTSAYQIEGAYLEGNKGLSNWDVYTHLMPGKIEDGGNGDVAADHYHRYKVRLSFKMFCPLLLFIMEIVQA</sequence>
<gene>
    <name evidence="5" type="ORF">Taro_018902</name>
</gene>
<accession>A0A843UJS8</accession>
<dbReference type="OrthoDB" id="784637at2759"/>
<proteinExistence type="inferred from homology"/>
<dbReference type="InterPro" id="IPR001360">
    <property type="entry name" value="Glyco_hydro_1"/>
</dbReference>
<dbReference type="PANTHER" id="PTHR10353">
    <property type="entry name" value="GLYCOSYL HYDROLASE"/>
    <property type="match status" value="1"/>
</dbReference>
<reference evidence="5" key="1">
    <citation type="submission" date="2017-07" db="EMBL/GenBank/DDBJ databases">
        <title>Taro Niue Genome Assembly and Annotation.</title>
        <authorList>
            <person name="Atibalentja N."/>
            <person name="Keating K."/>
            <person name="Fields C.J."/>
        </authorList>
    </citation>
    <scope>NUCLEOTIDE SEQUENCE</scope>
    <source>
        <strain evidence="5">Niue_2</strain>
        <tissue evidence="5">Leaf</tissue>
    </source>
</reference>
<dbReference type="Pfam" id="PF00232">
    <property type="entry name" value="Glyco_hydro_1"/>
    <property type="match status" value="1"/>
</dbReference>
<keyword evidence="4" id="KW-0732">Signal</keyword>
<dbReference type="PANTHER" id="PTHR10353:SF195">
    <property type="entry name" value="BETA-GLUCOSIDASE 47"/>
    <property type="match status" value="1"/>
</dbReference>
<evidence type="ECO:0000256" key="1">
    <source>
        <dbReference type="ARBA" id="ARBA00010838"/>
    </source>
</evidence>
<dbReference type="SUPFAM" id="SSF51445">
    <property type="entry name" value="(Trans)glycosidases"/>
    <property type="match status" value="1"/>
</dbReference>
<protein>
    <submittedName>
        <fullName evidence="5">Uncharacterized protein</fullName>
    </submittedName>
</protein>
<feature type="chain" id="PRO_5033034247" evidence="4">
    <location>
        <begin position="20"/>
        <end position="106"/>
    </location>
</feature>
<evidence type="ECO:0000256" key="3">
    <source>
        <dbReference type="RuleBase" id="RU003690"/>
    </source>
</evidence>
<comment type="caution">
    <text evidence="5">The sequence shown here is derived from an EMBL/GenBank/DDBJ whole genome shotgun (WGS) entry which is preliminary data.</text>
</comment>
<dbReference type="PROSITE" id="PS00653">
    <property type="entry name" value="GLYCOSYL_HYDROL_F1_2"/>
    <property type="match status" value="1"/>
</dbReference>
<evidence type="ECO:0000256" key="4">
    <source>
        <dbReference type="SAM" id="SignalP"/>
    </source>
</evidence>
<dbReference type="EMBL" id="NMUH01000895">
    <property type="protein sequence ID" value="MQL86372.1"/>
    <property type="molecule type" value="Genomic_DNA"/>
</dbReference>
<dbReference type="Proteomes" id="UP000652761">
    <property type="component" value="Unassembled WGS sequence"/>
</dbReference>
<feature type="signal peptide" evidence="4">
    <location>
        <begin position="1"/>
        <end position="19"/>
    </location>
</feature>
<keyword evidence="2" id="KW-0378">Hydrolase</keyword>
<dbReference type="InterPro" id="IPR017853">
    <property type="entry name" value="GH"/>
</dbReference>
<dbReference type="AlphaFoldDB" id="A0A843UJS8"/>
<dbReference type="InterPro" id="IPR033132">
    <property type="entry name" value="GH_1_N_CS"/>
</dbReference>
<dbReference type="GO" id="GO:0008422">
    <property type="term" value="F:beta-glucosidase activity"/>
    <property type="evidence" value="ECO:0007669"/>
    <property type="project" value="UniProtKB-ARBA"/>
</dbReference>
<evidence type="ECO:0000313" key="5">
    <source>
        <dbReference type="EMBL" id="MQL86372.1"/>
    </source>
</evidence>
<comment type="similarity">
    <text evidence="1 3">Belongs to the glycosyl hydrolase 1 family.</text>
</comment>
<dbReference type="GO" id="GO:0005975">
    <property type="term" value="P:carbohydrate metabolic process"/>
    <property type="evidence" value="ECO:0007669"/>
    <property type="project" value="InterPro"/>
</dbReference>
<organism evidence="5 6">
    <name type="scientific">Colocasia esculenta</name>
    <name type="common">Wild taro</name>
    <name type="synonym">Arum esculentum</name>
    <dbReference type="NCBI Taxonomy" id="4460"/>
    <lineage>
        <taxon>Eukaryota</taxon>
        <taxon>Viridiplantae</taxon>
        <taxon>Streptophyta</taxon>
        <taxon>Embryophyta</taxon>
        <taxon>Tracheophyta</taxon>
        <taxon>Spermatophyta</taxon>
        <taxon>Magnoliopsida</taxon>
        <taxon>Liliopsida</taxon>
        <taxon>Araceae</taxon>
        <taxon>Aroideae</taxon>
        <taxon>Colocasieae</taxon>
        <taxon>Colocasia</taxon>
    </lineage>
</organism>
<dbReference type="Gene3D" id="3.20.20.80">
    <property type="entry name" value="Glycosidases"/>
    <property type="match status" value="1"/>
</dbReference>
<evidence type="ECO:0000256" key="2">
    <source>
        <dbReference type="ARBA" id="ARBA00022801"/>
    </source>
</evidence>
<keyword evidence="6" id="KW-1185">Reference proteome</keyword>
<name>A0A843UJS8_COLES</name>